<dbReference type="Proteomes" id="UP000028681">
    <property type="component" value="Chromosome"/>
</dbReference>
<accession>A0A076LIG3</accession>
<dbReference type="AlphaFoldDB" id="A0A076LIG3"/>
<evidence type="ECO:0000313" key="1">
    <source>
        <dbReference type="EMBL" id="AIJ07806.1"/>
    </source>
</evidence>
<dbReference type="EMBL" id="CP006664">
    <property type="protein sequence ID" value="AIJ07806.1"/>
    <property type="molecule type" value="Genomic_DNA"/>
</dbReference>
<organism evidence="1 2">
    <name type="scientific">Edwardsiella anguillarum ET080813</name>
    <dbReference type="NCBI Taxonomy" id="667120"/>
    <lineage>
        <taxon>Bacteria</taxon>
        <taxon>Pseudomonadati</taxon>
        <taxon>Pseudomonadota</taxon>
        <taxon>Gammaproteobacteria</taxon>
        <taxon>Enterobacterales</taxon>
        <taxon>Hafniaceae</taxon>
        <taxon>Edwardsiella</taxon>
    </lineage>
</organism>
<sequence length="42" mass="5056">MLVFFHDKNQLVVILFFCCFSSCRRIFILYDHGCNKIARIML</sequence>
<gene>
    <name evidence="1" type="ORF">ETEE_1352</name>
</gene>
<proteinExistence type="predicted"/>
<reference evidence="1 2" key="1">
    <citation type="journal article" date="2012" name="PLoS ONE">
        <title>Edwardsiella comparative phylogenomics reveal the new intra/inter-species taxonomic relationships, virulence evolution and niche adaptation mechanisms.</title>
        <authorList>
            <person name="Yang M."/>
            <person name="Lv Y."/>
            <person name="Xiao J."/>
            <person name="Wu H."/>
            <person name="Zheng H."/>
            <person name="Liu Q."/>
            <person name="Zhang Y."/>
            <person name="Wang Q."/>
        </authorList>
    </citation>
    <scope>NUCLEOTIDE SEQUENCE [LARGE SCALE GENOMIC DNA]</scope>
    <source>
        <strain evidence="2">080813</strain>
    </source>
</reference>
<dbReference type="HOGENOM" id="CLU_3250742_0_0_6"/>
<evidence type="ECO:0000313" key="2">
    <source>
        <dbReference type="Proteomes" id="UP000028681"/>
    </source>
</evidence>
<name>A0A076LIG3_9GAMM</name>
<dbReference type="KEGG" id="ete:ETEE_1352"/>
<protein>
    <submittedName>
        <fullName evidence="1">Uncharacterized protein</fullName>
    </submittedName>
</protein>